<feature type="region of interest" description="Disordered" evidence="1">
    <location>
        <begin position="94"/>
        <end position="114"/>
    </location>
</feature>
<accession>A0A919Q7N6</accession>
<keyword evidence="4" id="KW-1185">Reference proteome</keyword>
<protein>
    <submittedName>
        <fullName evidence="3">Uncharacterized protein</fullName>
    </submittedName>
</protein>
<dbReference type="Proteomes" id="UP000640052">
    <property type="component" value="Unassembled WGS sequence"/>
</dbReference>
<proteinExistence type="predicted"/>
<name>A0A919Q7N6_9ACTN</name>
<evidence type="ECO:0000313" key="4">
    <source>
        <dbReference type="Proteomes" id="UP000640052"/>
    </source>
</evidence>
<dbReference type="EMBL" id="BOOA01000006">
    <property type="protein sequence ID" value="GIH22719.1"/>
    <property type="molecule type" value="Genomic_DNA"/>
</dbReference>
<organism evidence="3 4">
    <name type="scientific">Acrocarpospora phusangensis</name>
    <dbReference type="NCBI Taxonomy" id="1070424"/>
    <lineage>
        <taxon>Bacteria</taxon>
        <taxon>Bacillati</taxon>
        <taxon>Actinomycetota</taxon>
        <taxon>Actinomycetes</taxon>
        <taxon>Streptosporangiales</taxon>
        <taxon>Streptosporangiaceae</taxon>
        <taxon>Acrocarpospora</taxon>
    </lineage>
</organism>
<feature type="signal peptide" evidence="2">
    <location>
        <begin position="1"/>
        <end position="44"/>
    </location>
</feature>
<evidence type="ECO:0000313" key="3">
    <source>
        <dbReference type="EMBL" id="GIH22719.1"/>
    </source>
</evidence>
<comment type="caution">
    <text evidence="3">The sequence shown here is derived from an EMBL/GenBank/DDBJ whole genome shotgun (WGS) entry which is preliminary data.</text>
</comment>
<gene>
    <name evidence="3" type="ORF">Aph01nite_10290</name>
</gene>
<evidence type="ECO:0000256" key="1">
    <source>
        <dbReference type="SAM" id="MobiDB-lite"/>
    </source>
</evidence>
<feature type="chain" id="PRO_5037391074" evidence="2">
    <location>
        <begin position="45"/>
        <end position="198"/>
    </location>
</feature>
<evidence type="ECO:0000256" key="2">
    <source>
        <dbReference type="SAM" id="SignalP"/>
    </source>
</evidence>
<reference evidence="3" key="1">
    <citation type="submission" date="2021-01" db="EMBL/GenBank/DDBJ databases">
        <title>Whole genome shotgun sequence of Acrocarpospora phusangensis NBRC 108782.</title>
        <authorList>
            <person name="Komaki H."/>
            <person name="Tamura T."/>
        </authorList>
    </citation>
    <scope>NUCLEOTIDE SEQUENCE</scope>
    <source>
        <strain evidence="3">NBRC 108782</strain>
    </source>
</reference>
<dbReference type="AlphaFoldDB" id="A0A919Q7N6"/>
<sequence>MSSDDAARITGRALMSTSKPAFRILRRAAASAAAITLLAAPASAERNVSATFDDLPTGTAVSGQYAPAITFGVNVLGHPDGVFPVVTRLRSGEHVGRATPETEPSRRVRPRPPSIWGRLGAPASNLSVQVGTFGSRRVRVTLDAYDSTGTLVARATRTVSKRLDNQLRIAVPHAVITTFHLTGGSLAPLRVDNLRTSR</sequence>
<keyword evidence="2" id="KW-0732">Signal</keyword>